<keyword evidence="4" id="KW-1133">Transmembrane helix</keyword>
<gene>
    <name evidence="5" type="ORF">B1B05_05450</name>
    <name evidence="6" type="ORF">SAMN05443094_102314</name>
</gene>
<evidence type="ECO:0000313" key="7">
    <source>
        <dbReference type="Proteomes" id="UP000186385"/>
    </source>
</evidence>
<dbReference type="Gene3D" id="2.40.10.120">
    <property type="match status" value="1"/>
</dbReference>
<dbReference type="InterPro" id="IPR001940">
    <property type="entry name" value="Peptidase_S1C"/>
</dbReference>
<organism evidence="6 7">
    <name type="scientific">Domibacillus enclensis</name>
    <dbReference type="NCBI Taxonomy" id="1017273"/>
    <lineage>
        <taxon>Bacteria</taxon>
        <taxon>Bacillati</taxon>
        <taxon>Bacillota</taxon>
        <taxon>Bacilli</taxon>
        <taxon>Bacillales</taxon>
        <taxon>Bacillaceae</taxon>
        <taxon>Domibacillus</taxon>
    </lineage>
</organism>
<proteinExistence type="predicted"/>
<name>A0A1N6S4K2_9BACI</name>
<dbReference type="EMBL" id="FTLX01000002">
    <property type="protein sequence ID" value="SIQ36068.1"/>
    <property type="molecule type" value="Genomic_DNA"/>
</dbReference>
<dbReference type="InterPro" id="IPR009003">
    <property type="entry name" value="Peptidase_S1_PA"/>
</dbReference>
<dbReference type="Pfam" id="PF13365">
    <property type="entry name" value="Trypsin_2"/>
    <property type="match status" value="1"/>
</dbReference>
<evidence type="ECO:0000256" key="2">
    <source>
        <dbReference type="ARBA" id="ARBA00022801"/>
    </source>
</evidence>
<dbReference type="PANTHER" id="PTHR43343:SF3">
    <property type="entry name" value="PROTEASE DO-LIKE 8, CHLOROPLASTIC"/>
    <property type="match status" value="1"/>
</dbReference>
<evidence type="ECO:0000313" key="5">
    <source>
        <dbReference type="EMBL" id="OXS79216.1"/>
    </source>
</evidence>
<evidence type="ECO:0000313" key="6">
    <source>
        <dbReference type="EMBL" id="SIQ36068.1"/>
    </source>
</evidence>
<dbReference type="PRINTS" id="PR00834">
    <property type="entry name" value="PROTEASES2C"/>
</dbReference>
<reference evidence="6 7" key="1">
    <citation type="submission" date="2017-01" db="EMBL/GenBank/DDBJ databases">
        <authorList>
            <person name="Mah S.A."/>
            <person name="Swanson W.J."/>
            <person name="Moy G.W."/>
            <person name="Vacquier V.D."/>
        </authorList>
    </citation>
    <scope>NUCLEOTIDE SEQUENCE [LARGE SCALE GENOMIC DNA]</scope>
    <source>
        <strain evidence="6 7">NIO-1016</strain>
    </source>
</reference>
<dbReference type="OrthoDB" id="189537at2"/>
<dbReference type="GO" id="GO:0006508">
    <property type="term" value="P:proteolysis"/>
    <property type="evidence" value="ECO:0007669"/>
    <property type="project" value="UniProtKB-KW"/>
</dbReference>
<reference evidence="8" key="2">
    <citation type="submission" date="2017-03" db="EMBL/GenBank/DDBJ databases">
        <title>Bacillus sp. V-88(T) DSM27956, whole genome shotgun sequencing project.</title>
        <authorList>
            <person name="Dastager S.G."/>
            <person name="Neurgaonkar P.S."/>
            <person name="Dharne M.S."/>
        </authorList>
    </citation>
    <scope>NUCLEOTIDE SEQUENCE [LARGE SCALE GENOMIC DNA]</scope>
    <source>
        <strain evidence="8">DSM 25145</strain>
    </source>
</reference>
<keyword evidence="3" id="KW-0720">Serine protease</keyword>
<keyword evidence="2" id="KW-0378">Hydrolase</keyword>
<dbReference type="STRING" id="1017273.SAMN05443094_102314"/>
<accession>A0A1N6S4K2</accession>
<dbReference type="PANTHER" id="PTHR43343">
    <property type="entry name" value="PEPTIDASE S12"/>
    <property type="match status" value="1"/>
</dbReference>
<keyword evidence="4" id="KW-0472">Membrane</keyword>
<keyword evidence="4" id="KW-0812">Transmembrane</keyword>
<dbReference type="PROSITE" id="PS00018">
    <property type="entry name" value="EF_HAND_1"/>
    <property type="match status" value="1"/>
</dbReference>
<evidence type="ECO:0000256" key="4">
    <source>
        <dbReference type="SAM" id="Phobius"/>
    </source>
</evidence>
<dbReference type="Proteomes" id="UP000215545">
    <property type="component" value="Unassembled WGS sequence"/>
</dbReference>
<evidence type="ECO:0000256" key="3">
    <source>
        <dbReference type="ARBA" id="ARBA00022825"/>
    </source>
</evidence>
<sequence length="437" mass="48505">MFCSKCGTEMGSRSRFCPGCDRKRGKSFSFIQLIGFLCITFALGFGGIIYYLLNNEDAPQKAVQPVQQETSSVVEKAVAPPADITSEEQASLTDVIAETQQNVFTVFTDYGQGSGFLMNDRGDVVTNAHVVEGTVYLIVKDINGKEHEGTVIGYSNETDVALIRVPDLAGRSPLPVETKAKAQVGEEVIALGSPLALENTATFGYITGVDRSFIIDPHSYDNIYQTSAAIAPGSSGGPLISKSTGRVIAINSAKSLEEEAIGFSIPFKDVAGMLEAWSTDPLSEEDVTALFYTEEGELFFEEYWNEDAYFDGGEYSEEETYDYYTIPEDWWYEDVPVEEPVEEDVILEEYVEEVPEEDIPYLEPPPKEEIIEDLPDDEAPIAEEETFIEEPLWEEETVPVLEDINGDGLIDVLDVTEDVNMDGIIDQWDFEELVMMQ</sequence>
<dbReference type="EMBL" id="MWSK01000002">
    <property type="protein sequence ID" value="OXS79216.1"/>
    <property type="molecule type" value="Genomic_DNA"/>
</dbReference>
<dbReference type="Proteomes" id="UP000186385">
    <property type="component" value="Unassembled WGS sequence"/>
</dbReference>
<dbReference type="SUPFAM" id="SSF50494">
    <property type="entry name" value="Trypsin-like serine proteases"/>
    <property type="match status" value="1"/>
</dbReference>
<evidence type="ECO:0000313" key="8">
    <source>
        <dbReference type="Proteomes" id="UP000215545"/>
    </source>
</evidence>
<keyword evidence="8" id="KW-1185">Reference proteome</keyword>
<reference evidence="5" key="3">
    <citation type="submission" date="2017-03" db="EMBL/GenBank/DDBJ databases">
        <authorList>
            <person name="Dastager S.G."/>
            <person name="Neurgaonkar P.S."/>
            <person name="Dharne M.S."/>
        </authorList>
    </citation>
    <scope>NUCLEOTIDE SEQUENCE</scope>
    <source>
        <strain evidence="5">DSM 25145</strain>
    </source>
</reference>
<evidence type="ECO:0000256" key="1">
    <source>
        <dbReference type="ARBA" id="ARBA00022670"/>
    </source>
</evidence>
<dbReference type="AlphaFoldDB" id="A0A1N6S4K2"/>
<feature type="transmembrane region" description="Helical" evidence="4">
    <location>
        <begin position="30"/>
        <end position="53"/>
    </location>
</feature>
<dbReference type="RefSeq" id="WP_052698466.1">
    <property type="nucleotide sequence ID" value="NZ_FTLX01000002.1"/>
</dbReference>
<dbReference type="GO" id="GO:0004252">
    <property type="term" value="F:serine-type endopeptidase activity"/>
    <property type="evidence" value="ECO:0007669"/>
    <property type="project" value="InterPro"/>
</dbReference>
<dbReference type="InterPro" id="IPR051201">
    <property type="entry name" value="Chloro_Bact_Ser_Proteases"/>
</dbReference>
<dbReference type="InterPro" id="IPR018247">
    <property type="entry name" value="EF_Hand_1_Ca_BS"/>
</dbReference>
<keyword evidence="1" id="KW-0645">Protease</keyword>
<protein>
    <submittedName>
        <fullName evidence="6">Trypsin-like peptidase domain-containing protein</fullName>
    </submittedName>
</protein>